<evidence type="ECO:0000259" key="4">
    <source>
        <dbReference type="PROSITE" id="PS51037"/>
    </source>
</evidence>
<evidence type="ECO:0000256" key="1">
    <source>
        <dbReference type="ARBA" id="ARBA00023242"/>
    </source>
</evidence>
<feature type="compositionally biased region" description="Basic and acidic residues" evidence="3">
    <location>
        <begin position="202"/>
        <end position="215"/>
    </location>
</feature>
<dbReference type="Gene3D" id="2.60.40.1970">
    <property type="entry name" value="YEATS domain"/>
    <property type="match status" value="1"/>
</dbReference>
<feature type="compositionally biased region" description="Polar residues" evidence="3">
    <location>
        <begin position="267"/>
        <end position="277"/>
    </location>
</feature>
<feature type="region of interest" description="Disordered" evidence="3">
    <location>
        <begin position="412"/>
        <end position="436"/>
    </location>
</feature>
<dbReference type="PANTHER" id="PTHR47827:SF3">
    <property type="entry name" value="AF-9 ANC1 HOMOLOGY DOMAIN-CONTAINING PROTEIN"/>
    <property type="match status" value="1"/>
</dbReference>
<reference evidence="5 6" key="2">
    <citation type="submission" date="2018-11" db="EMBL/GenBank/DDBJ databases">
        <authorList>
            <consortium name="Pathogen Informatics"/>
        </authorList>
    </citation>
    <scope>NUCLEOTIDE SEQUENCE [LARGE SCALE GENOMIC DNA]</scope>
</reference>
<dbReference type="Gene3D" id="1.20.1270.290">
    <property type="match status" value="1"/>
</dbReference>
<dbReference type="CDD" id="cd16906">
    <property type="entry name" value="YEATS_AF-9_like"/>
    <property type="match status" value="1"/>
</dbReference>
<dbReference type="Pfam" id="PF17793">
    <property type="entry name" value="AHD"/>
    <property type="match status" value="1"/>
</dbReference>
<keyword evidence="1 2" id="KW-0539">Nucleus</keyword>
<dbReference type="InterPro" id="IPR040930">
    <property type="entry name" value="AF-9_AHD"/>
</dbReference>
<feature type="compositionally biased region" description="Basic residues" evidence="3">
    <location>
        <begin position="348"/>
        <end position="357"/>
    </location>
</feature>
<feature type="compositionally biased region" description="Low complexity" evidence="3">
    <location>
        <begin position="418"/>
        <end position="430"/>
    </location>
</feature>
<evidence type="ECO:0000313" key="7">
    <source>
        <dbReference type="WBParaSite" id="SBAD_0000661801-mRNA-1"/>
    </source>
</evidence>
<feature type="compositionally biased region" description="Low complexity" evidence="3">
    <location>
        <begin position="216"/>
        <end position="231"/>
    </location>
</feature>
<protein>
    <submittedName>
        <fullName evidence="7">AHD domain-containing protein</fullName>
    </submittedName>
</protein>
<dbReference type="GO" id="GO:0003682">
    <property type="term" value="F:chromatin binding"/>
    <property type="evidence" value="ECO:0007669"/>
    <property type="project" value="TreeGrafter"/>
</dbReference>
<dbReference type="PROSITE" id="PS51037">
    <property type="entry name" value="YEATS"/>
    <property type="match status" value="1"/>
</dbReference>
<keyword evidence="6" id="KW-1185">Reference proteome</keyword>
<evidence type="ECO:0000313" key="6">
    <source>
        <dbReference type="Proteomes" id="UP000270296"/>
    </source>
</evidence>
<dbReference type="InterPro" id="IPR038704">
    <property type="entry name" value="YEAST_sf"/>
</dbReference>
<dbReference type="Pfam" id="PF03366">
    <property type="entry name" value="YEATS"/>
    <property type="match status" value="1"/>
</dbReference>
<feature type="region of interest" description="Disordered" evidence="3">
    <location>
        <begin position="339"/>
        <end position="382"/>
    </location>
</feature>
<proteinExistence type="predicted"/>
<dbReference type="EMBL" id="UZAM01009693">
    <property type="protein sequence ID" value="VDP09864.1"/>
    <property type="molecule type" value="Genomic_DNA"/>
</dbReference>
<comment type="subcellular location">
    <subcellularLocation>
        <location evidence="2">Nucleus</location>
    </subcellularLocation>
</comment>
<dbReference type="Proteomes" id="UP000270296">
    <property type="component" value="Unassembled WGS sequence"/>
</dbReference>
<reference evidence="7" key="1">
    <citation type="submission" date="2016-06" db="UniProtKB">
        <authorList>
            <consortium name="WormBaseParasite"/>
        </authorList>
    </citation>
    <scope>IDENTIFICATION</scope>
</reference>
<dbReference type="OrthoDB" id="10053467at2759"/>
<dbReference type="PANTHER" id="PTHR47827">
    <property type="entry name" value="AHD DOMAIN-CONTAINING PROTEIN"/>
    <property type="match status" value="1"/>
</dbReference>
<gene>
    <name evidence="5" type="ORF">SBAD_LOCUS6371</name>
</gene>
<dbReference type="InterPro" id="IPR055129">
    <property type="entry name" value="YEATS_dom"/>
</dbReference>
<accession>A0A183IRX4</accession>
<organism evidence="7">
    <name type="scientific">Soboliphyme baturini</name>
    <dbReference type="NCBI Taxonomy" id="241478"/>
    <lineage>
        <taxon>Eukaryota</taxon>
        <taxon>Metazoa</taxon>
        <taxon>Ecdysozoa</taxon>
        <taxon>Nematoda</taxon>
        <taxon>Enoplea</taxon>
        <taxon>Dorylaimia</taxon>
        <taxon>Dioctophymatida</taxon>
        <taxon>Dioctophymatoidea</taxon>
        <taxon>Soboliphymatidae</taxon>
        <taxon>Soboliphyme</taxon>
    </lineage>
</organism>
<feature type="region of interest" description="Disordered" evidence="3">
    <location>
        <begin position="202"/>
        <end position="308"/>
    </location>
</feature>
<dbReference type="GO" id="GO:0008023">
    <property type="term" value="C:transcription elongation factor complex"/>
    <property type="evidence" value="ECO:0007669"/>
    <property type="project" value="TreeGrafter"/>
</dbReference>
<dbReference type="InterPro" id="IPR052790">
    <property type="entry name" value="YEATS_domain"/>
</dbReference>
<evidence type="ECO:0000313" key="5">
    <source>
        <dbReference type="EMBL" id="VDP09864.1"/>
    </source>
</evidence>
<dbReference type="GO" id="GO:0045893">
    <property type="term" value="P:positive regulation of DNA-templated transcription"/>
    <property type="evidence" value="ECO:0007669"/>
    <property type="project" value="TreeGrafter"/>
</dbReference>
<feature type="compositionally biased region" description="Low complexity" evidence="3">
    <location>
        <begin position="284"/>
        <end position="307"/>
    </location>
</feature>
<feature type="compositionally biased region" description="Basic and acidic residues" evidence="3">
    <location>
        <begin position="235"/>
        <end position="246"/>
    </location>
</feature>
<dbReference type="WBParaSite" id="SBAD_0000661801-mRNA-1">
    <property type="protein sequence ID" value="SBAD_0000661801-mRNA-1"/>
    <property type="gene ID" value="SBAD_0000661801"/>
</dbReference>
<feature type="domain" description="YEATS" evidence="4">
    <location>
        <begin position="6"/>
        <end position="143"/>
    </location>
</feature>
<evidence type="ECO:0000256" key="2">
    <source>
        <dbReference type="PROSITE-ProRule" id="PRU00376"/>
    </source>
</evidence>
<sequence>MALASCTDKDRCILRLEVGHESWMLSSPTPSCSHPLTHRWKVYVRGINDFVLDESLIEKVVFQLHEDFESARRVVTSPPYEVSETGYAGFSIPIYLSFVNYKREFCLEYDMNLRYVSQDKTKVIKTLEFRDPKPDLRAKLINAGAEVIIARPKPSLPTSTSFQELFGETLHVVPTEKMKCSKNHLPRKEKCSTSANSVRTGDAYKESSILKEKKSSLSSGKSSHSGAGSKTKSSKTREDSHSSHSHGDKKKTQFTHYLHSNPKLVSPSPTTNHQSSDGVVAECSKASTSNSSSKTNSSVGSSSSNRSCLQESFSNCSKAAERNASKDCSKVVNHNRTQEEIGADKNKLKVNKSKRKPKEVVSGDSPVHVRQKRRSDSGLESDLSSAANVQDCSPFPCSANCVFSPCSTHSQDRNSHVSPTASDSSHGSSSCNGTENDSSIRFPCTNNITPSPKRIKSCDDSQKYRNVELLTDLQHKIMTETDRSVVQQIADLISHQSGFEIHEPFLEFDLCCLNGEVIEQLLLCFEKS</sequence>
<dbReference type="AlphaFoldDB" id="A0A183IRX4"/>
<evidence type="ECO:0000256" key="3">
    <source>
        <dbReference type="SAM" id="MobiDB-lite"/>
    </source>
</evidence>
<name>A0A183IRX4_9BILA</name>